<evidence type="ECO:0000313" key="4">
    <source>
        <dbReference type="EMBL" id="QPK80014.1"/>
    </source>
</evidence>
<feature type="region of interest" description="Disordered" evidence="2">
    <location>
        <begin position="92"/>
        <end position="120"/>
    </location>
</feature>
<dbReference type="PANTHER" id="PTHR43428">
    <property type="entry name" value="ARSENATE REDUCTASE"/>
    <property type="match status" value="1"/>
</dbReference>
<accession>A0A7T0KHJ8</accession>
<dbReference type="InterPro" id="IPR036196">
    <property type="entry name" value="Ptyr_pPase_sf"/>
</dbReference>
<dbReference type="SUPFAM" id="SSF52788">
    <property type="entry name" value="Phosphotyrosine protein phosphatases I"/>
    <property type="match status" value="1"/>
</dbReference>
<dbReference type="InterPro" id="IPR023485">
    <property type="entry name" value="Ptyr_pPase"/>
</dbReference>
<dbReference type="SMART" id="SM00226">
    <property type="entry name" value="LMWPc"/>
    <property type="match status" value="1"/>
</dbReference>
<feature type="domain" description="Phosphotyrosine protein phosphatase I" evidence="3">
    <location>
        <begin position="2"/>
        <end position="132"/>
    </location>
</feature>
<dbReference type="Gene3D" id="3.40.50.2300">
    <property type="match status" value="1"/>
</dbReference>
<dbReference type="AlphaFoldDB" id="A0A7T0KHJ8"/>
<name>A0A7T0KHJ8_9CORY</name>
<proteinExistence type="predicted"/>
<evidence type="ECO:0000259" key="3">
    <source>
        <dbReference type="SMART" id="SM00226"/>
    </source>
</evidence>
<sequence>MTSVLFVCNTNRGKSQMAAALAAKHAPEWEIRSAGVQVDQVGEPGDVNPEAAQSLARCGADMSQGIPEPVDAAWAAQADRVIIVGGADYDTTPDNVERWDIEDPSSRGVEGEQRMDQLRDDLDARVRDLIARLEPQN</sequence>
<gene>
    <name evidence="4" type="ORF">G7Y31_04800</name>
</gene>
<dbReference type="Proteomes" id="UP000594681">
    <property type="component" value="Chromosome"/>
</dbReference>
<dbReference type="Pfam" id="PF01451">
    <property type="entry name" value="LMWPc"/>
    <property type="match status" value="1"/>
</dbReference>
<keyword evidence="5" id="KW-1185">Reference proteome</keyword>
<dbReference type="RefSeq" id="WP_165009116.1">
    <property type="nucleotide sequence ID" value="NZ_CP064954.1"/>
</dbReference>
<evidence type="ECO:0000256" key="1">
    <source>
        <dbReference type="ARBA" id="ARBA00022849"/>
    </source>
</evidence>
<evidence type="ECO:0000313" key="5">
    <source>
        <dbReference type="Proteomes" id="UP000594681"/>
    </source>
</evidence>
<dbReference type="PANTHER" id="PTHR43428:SF1">
    <property type="entry name" value="ARSENATE REDUCTASE"/>
    <property type="match status" value="1"/>
</dbReference>
<feature type="compositionally biased region" description="Basic and acidic residues" evidence="2">
    <location>
        <begin position="95"/>
        <end position="120"/>
    </location>
</feature>
<protein>
    <submittedName>
        <fullName evidence="4">Low molecular weight phosphatase family protein</fullName>
    </submittedName>
</protein>
<organism evidence="4 5">
    <name type="scientific">Corynebacterium lizhenjunii</name>
    <dbReference type="NCBI Taxonomy" id="2709394"/>
    <lineage>
        <taxon>Bacteria</taxon>
        <taxon>Bacillati</taxon>
        <taxon>Actinomycetota</taxon>
        <taxon>Actinomycetes</taxon>
        <taxon>Mycobacteriales</taxon>
        <taxon>Corynebacteriaceae</taxon>
        <taxon>Corynebacterium</taxon>
    </lineage>
</organism>
<dbReference type="KEGG" id="cliz:G7Y31_04800"/>
<keyword evidence="1" id="KW-0059">Arsenical resistance</keyword>
<dbReference type="GO" id="GO:0046685">
    <property type="term" value="P:response to arsenic-containing substance"/>
    <property type="evidence" value="ECO:0007669"/>
    <property type="project" value="UniProtKB-KW"/>
</dbReference>
<dbReference type="EMBL" id="CP064954">
    <property type="protein sequence ID" value="QPK80014.1"/>
    <property type="molecule type" value="Genomic_DNA"/>
</dbReference>
<evidence type="ECO:0000256" key="2">
    <source>
        <dbReference type="SAM" id="MobiDB-lite"/>
    </source>
</evidence>
<reference evidence="4 5" key="1">
    <citation type="submission" date="2020-11" db="EMBL/GenBank/DDBJ databases">
        <title>Corynebacterium sp. ZJ-599.</title>
        <authorList>
            <person name="Zhou J."/>
        </authorList>
    </citation>
    <scope>NUCLEOTIDE SEQUENCE [LARGE SCALE GENOMIC DNA]</scope>
    <source>
        <strain evidence="4 5">ZJ-599</strain>
    </source>
</reference>